<dbReference type="AlphaFoldDB" id="D1W1A9"/>
<proteinExistence type="predicted"/>
<gene>
    <name evidence="1" type="ORF">HMPREF9019_1529</name>
</gene>
<keyword evidence="2" id="KW-1185">Reference proteome</keyword>
<comment type="caution">
    <text evidence="1">The sequence shown here is derived from an EMBL/GenBank/DDBJ whole genome shotgun (WGS) entry which is preliminary data.</text>
</comment>
<protein>
    <submittedName>
        <fullName evidence="1">Uncharacterized protein</fullName>
    </submittedName>
</protein>
<organism evidence="1 2">
    <name type="scientific">Hoylesella timonensis CRIS 5C-B1</name>
    <dbReference type="NCBI Taxonomy" id="679189"/>
    <lineage>
        <taxon>Bacteria</taxon>
        <taxon>Pseudomonadati</taxon>
        <taxon>Bacteroidota</taxon>
        <taxon>Bacteroidia</taxon>
        <taxon>Bacteroidales</taxon>
        <taxon>Prevotellaceae</taxon>
        <taxon>Hoylesella</taxon>
    </lineage>
</organism>
<dbReference type="Proteomes" id="UP000004001">
    <property type="component" value="Unassembled WGS sequence"/>
</dbReference>
<accession>D1W1A9</accession>
<sequence length="44" mass="4935">MGYDCNVVPNVLVIKKISKLVRISRILAEEVVSMLKCAVFLLKT</sequence>
<name>D1W1A9_9BACT</name>
<dbReference type="EMBL" id="ADEF01000056">
    <property type="protein sequence ID" value="EFA96847.1"/>
    <property type="molecule type" value="Genomic_DNA"/>
</dbReference>
<evidence type="ECO:0000313" key="2">
    <source>
        <dbReference type="Proteomes" id="UP000004001"/>
    </source>
</evidence>
<reference evidence="1 2" key="1">
    <citation type="submission" date="2009-12" db="EMBL/GenBank/DDBJ databases">
        <title>Genome Sequence of Prevotella timonensis CRIS 5C-B1.</title>
        <authorList>
            <person name="Durkin A.S."/>
            <person name="Madupu R."/>
            <person name="Torralba M."/>
            <person name="Methe B."/>
            <person name="Sutton G."/>
            <person name="Strausberg R.L."/>
            <person name="Nelson K.E."/>
        </authorList>
    </citation>
    <scope>NUCLEOTIDE SEQUENCE [LARGE SCALE GENOMIC DNA]</scope>
    <source>
        <strain evidence="1 2">CRIS 5C-B1</strain>
    </source>
</reference>
<evidence type="ECO:0000313" key="1">
    <source>
        <dbReference type="EMBL" id="EFA96847.1"/>
    </source>
</evidence>